<dbReference type="FunCoup" id="H9GHB2">
    <property type="interactions" value="76"/>
</dbReference>
<protein>
    <submittedName>
        <fullName evidence="6">StAR related lipid transfer domain containing 5</fullName>
    </submittedName>
</protein>
<dbReference type="HOGENOM" id="CLU_093200_1_0_1"/>
<dbReference type="InterPro" id="IPR023393">
    <property type="entry name" value="START-like_dom_sf"/>
</dbReference>
<reference evidence="6" key="3">
    <citation type="submission" date="2025-09" db="UniProtKB">
        <authorList>
            <consortium name="Ensembl"/>
        </authorList>
    </citation>
    <scope>IDENTIFICATION</scope>
</reference>
<dbReference type="STRING" id="28377.ENSACAP00000011007"/>
<dbReference type="SUPFAM" id="SSF55961">
    <property type="entry name" value="Bet v1-like"/>
    <property type="match status" value="1"/>
</dbReference>
<dbReference type="SMART" id="SM00234">
    <property type="entry name" value="START"/>
    <property type="match status" value="1"/>
</dbReference>
<evidence type="ECO:0000313" key="7">
    <source>
        <dbReference type="Proteomes" id="UP000001646"/>
    </source>
</evidence>
<accession>H9GHB2</accession>
<dbReference type="eggNOG" id="KOG3845">
    <property type="taxonomic scope" value="Eukaryota"/>
</dbReference>
<sequence length="314" mass="34478">MSDLLQLAANQCRSSLTFCNARSFGSWREMSLGEALTLRARSLLEISAGKPCHVEAAEPPGLATFWAIPREEGGREGGKAGPSSGLASLPPLWHRRHGALSLAIMDYQASASWAAERMQSYRKDPDGWRSCKRTNEVAISWRPSTEFRGNLYKAEGIIPAKTEDVFKCLRPETGGLREKWDQNVKEVAVIEKINENVCITRTTTPSAFMKIISPREFLDVVLIRHDEDGTIASVATHVDHPLCPAQPNYVRGLNYPCGCICIPAPGEPNKTQLLSFFQTDLGGNLPQTVVESFFPSSITGFYSGLAKAVVYSTS</sequence>
<keyword evidence="7" id="KW-1185">Reference proteome</keyword>
<dbReference type="AlphaFoldDB" id="H9GHB2"/>
<proteinExistence type="predicted"/>
<dbReference type="PROSITE" id="PS50848">
    <property type="entry name" value="START"/>
    <property type="match status" value="1"/>
</dbReference>
<keyword evidence="1" id="KW-0813">Transport</keyword>
<dbReference type="InterPro" id="IPR002913">
    <property type="entry name" value="START_lipid-bd_dom"/>
</dbReference>
<evidence type="ECO:0000256" key="1">
    <source>
        <dbReference type="ARBA" id="ARBA00022448"/>
    </source>
</evidence>
<gene>
    <name evidence="6" type="primary">STARD5</name>
</gene>
<dbReference type="Gene3D" id="3.30.530.20">
    <property type="match status" value="1"/>
</dbReference>
<dbReference type="PANTHER" id="PTHR46374">
    <property type="entry name" value="PROTEIN CBG07384"/>
    <property type="match status" value="1"/>
</dbReference>
<evidence type="ECO:0000256" key="3">
    <source>
        <dbReference type="ARBA" id="ARBA00023121"/>
    </source>
</evidence>
<dbReference type="GO" id="GO:0015485">
    <property type="term" value="F:cholesterol binding"/>
    <property type="evidence" value="ECO:0000318"/>
    <property type="project" value="GO_Central"/>
</dbReference>
<dbReference type="PRINTS" id="PR00978">
    <property type="entry name" value="STARPROTEIN"/>
</dbReference>
<keyword evidence="2" id="KW-0445">Lipid transport</keyword>
<dbReference type="GO" id="GO:0070508">
    <property type="term" value="P:cholesterol import"/>
    <property type="evidence" value="ECO:0000318"/>
    <property type="project" value="GO_Central"/>
</dbReference>
<dbReference type="Pfam" id="PF01852">
    <property type="entry name" value="START"/>
    <property type="match status" value="1"/>
</dbReference>
<evidence type="ECO:0000256" key="4">
    <source>
        <dbReference type="ARBA" id="ARBA00024750"/>
    </source>
</evidence>
<dbReference type="Proteomes" id="UP000001646">
    <property type="component" value="Unplaced"/>
</dbReference>
<reference evidence="6" key="1">
    <citation type="submission" date="2009-12" db="EMBL/GenBank/DDBJ databases">
        <title>The Genome Sequence of Anolis carolinensis (Green Anole Lizard).</title>
        <authorList>
            <consortium name="The Genome Sequencing Platform"/>
            <person name="Di Palma F."/>
            <person name="Alfoldi J."/>
            <person name="Heiman D."/>
            <person name="Young S."/>
            <person name="Grabherr M."/>
            <person name="Johnson J."/>
            <person name="Lander E.S."/>
            <person name="Lindblad-Toh K."/>
        </authorList>
    </citation>
    <scope>NUCLEOTIDE SEQUENCE [LARGE SCALE GENOMIC DNA]</scope>
    <source>
        <strain evidence="6">JBL SC #1</strain>
    </source>
</reference>
<evidence type="ECO:0000313" key="6">
    <source>
        <dbReference type="Ensembl" id="ENSACAP00000011007.3"/>
    </source>
</evidence>
<dbReference type="InterPro" id="IPR043556">
    <property type="entry name" value="StARD5/6"/>
</dbReference>
<dbReference type="PANTHER" id="PTHR46374:SF3">
    <property type="entry name" value="STAR-RELATED LIPID TRANSFER PROTEIN 5"/>
    <property type="match status" value="1"/>
</dbReference>
<dbReference type="Ensembl" id="ENSACAT00000011235.3">
    <property type="protein sequence ID" value="ENSACAP00000011007.3"/>
    <property type="gene ID" value="ENSACAG00000011206.3"/>
</dbReference>
<dbReference type="GeneTree" id="ENSGT00940000159159"/>
<comment type="function">
    <text evidence="4">May be involved in the intracellular transport of sterols or other lipids. May bind cholesterol or other sterols.</text>
</comment>
<organism evidence="6 7">
    <name type="scientific">Anolis carolinensis</name>
    <name type="common">Green anole</name>
    <name type="synonym">American chameleon</name>
    <dbReference type="NCBI Taxonomy" id="28377"/>
    <lineage>
        <taxon>Eukaryota</taxon>
        <taxon>Metazoa</taxon>
        <taxon>Chordata</taxon>
        <taxon>Craniata</taxon>
        <taxon>Vertebrata</taxon>
        <taxon>Euteleostomi</taxon>
        <taxon>Lepidosauria</taxon>
        <taxon>Squamata</taxon>
        <taxon>Bifurcata</taxon>
        <taxon>Unidentata</taxon>
        <taxon>Episquamata</taxon>
        <taxon>Toxicofera</taxon>
        <taxon>Iguania</taxon>
        <taxon>Dactyloidae</taxon>
        <taxon>Anolis</taxon>
    </lineage>
</organism>
<dbReference type="InParanoid" id="H9GHB2"/>
<feature type="domain" description="START" evidence="5">
    <location>
        <begin position="124"/>
        <end position="314"/>
    </location>
</feature>
<evidence type="ECO:0000256" key="2">
    <source>
        <dbReference type="ARBA" id="ARBA00023055"/>
    </source>
</evidence>
<name>H9GHB2_ANOCA</name>
<keyword evidence="3" id="KW-0446">Lipid-binding</keyword>
<dbReference type="InterPro" id="IPR000799">
    <property type="entry name" value="StAR-like"/>
</dbReference>
<reference evidence="6" key="2">
    <citation type="submission" date="2025-08" db="UniProtKB">
        <authorList>
            <consortium name="Ensembl"/>
        </authorList>
    </citation>
    <scope>IDENTIFICATION</scope>
</reference>
<dbReference type="GO" id="GO:0120020">
    <property type="term" value="F:cholesterol transfer activity"/>
    <property type="evidence" value="ECO:0000318"/>
    <property type="project" value="GO_Central"/>
</dbReference>
<evidence type="ECO:0000259" key="5">
    <source>
        <dbReference type="PROSITE" id="PS50848"/>
    </source>
</evidence>
<dbReference type="Bgee" id="ENSACAG00000011206">
    <property type="expression patterns" value="Expressed in hindlimb bud and 12 other cell types or tissues"/>
</dbReference>